<sequence>MRFAEYLEAEAVPEWQKKYLNYRTLKRALRAIAQANTSLVSLRLPSVMHKAQKQYIGGTPATTEPIQSTASSTDDLPELVPAGHYLSGASGSGQRRLSVRHSFNPLGRQSMDRRVPHYDQTLIDNYRASVNLRRNSVAAQRRPSWAQPDAEMIKGGASSDPAIHRTAAAMQSGATHLAPMPQMPVINPSQEDAFYLSIDVDGGKDDTAKHVPRGPTAITTQLSHRSPEERTFFTLYENELDKVSDFYAELETKLVARYRDLVSQCEHFTSIKKQLRRRSSIREAARPIKSVYQKFIPSFKEPSPQQPRRPSSQGPDARRPSHVAPPSKRQSKRFSWYNPSDCLEGTQQAEYNYRTTRSMLKKAIMELYRGTELAKNYRVLNYTGFVKLLNKYERRAHWPEGAEHYYHAVENRQFVRSTALDNMLTQIEDLYVSAIADGSRKAGIKKLRVPDTRFNTFHTSAIRCGILFGMTVPMFIYTIYMLQVPELWLLIPYLSALLKVYGGILLCNLLAVLMGINMYVWGRNRINYKFIYEFNPRQNLNYMQYLELPLMLLLLTMGFICISITNPFYRTIPSYVYPGVLVGLSLLIVFCPLPIMRFPARKFFINNIKRLMVTPMYDVKFKDFFLADQMISLSYSIGSMYMMGCAYANQWTDLHTKCKIAYSWTYPGLLMIPSLWRTIQCTRRAITTGEYARYLPNTFKYFLSCLSYWVATMYRIDPDKSHKIAWILVATVYCLYSYAWDIYYDWGMVEHDKGKNIRLRRERRYSWTWTYWFAIVINFILRCTWTAALANVYFHFKDKNHFELITFLAALGEMLRRFIWNFFRMENEQVNNCGQFRATKDLPLPFDLHDPSGDSFHSYSSFGQDTSYGMAGVYTDNKKVVADANHIDEENGSWEDTVRSTGAASDHSAEKLVDHRARPRSVVIQVPEGHASGRK</sequence>
<proteinExistence type="inferred from homology"/>
<dbReference type="Proteomes" id="UP001151582">
    <property type="component" value="Unassembled WGS sequence"/>
</dbReference>
<accession>A0A9W8B3M5</accession>
<dbReference type="GO" id="GO:0006817">
    <property type="term" value="P:phosphate ion transport"/>
    <property type="evidence" value="ECO:0007669"/>
    <property type="project" value="TreeGrafter"/>
</dbReference>
<evidence type="ECO:0000256" key="4">
    <source>
        <dbReference type="ARBA" id="ARBA00022989"/>
    </source>
</evidence>
<dbReference type="GO" id="GO:0005794">
    <property type="term" value="C:Golgi apparatus"/>
    <property type="evidence" value="ECO:0007669"/>
    <property type="project" value="TreeGrafter"/>
</dbReference>
<protein>
    <submittedName>
        <fullName evidence="10">Signal transduction protein</fullName>
    </submittedName>
</protein>
<feature type="transmembrane region" description="Helical" evidence="7">
    <location>
        <begin position="691"/>
        <end position="711"/>
    </location>
</feature>
<feature type="compositionally biased region" description="Low complexity" evidence="6">
    <location>
        <begin position="302"/>
        <end position="313"/>
    </location>
</feature>
<evidence type="ECO:0000256" key="2">
    <source>
        <dbReference type="ARBA" id="ARBA00009665"/>
    </source>
</evidence>
<keyword evidence="3 7" id="KW-0812">Transmembrane</keyword>
<dbReference type="Pfam" id="PF03105">
    <property type="entry name" value="SPX"/>
    <property type="match status" value="1"/>
</dbReference>
<dbReference type="InterPro" id="IPR004342">
    <property type="entry name" value="EXS_C"/>
</dbReference>
<keyword evidence="11" id="KW-1185">Reference proteome</keyword>
<feature type="transmembrane region" description="Helical" evidence="7">
    <location>
        <begin position="500"/>
        <end position="521"/>
    </location>
</feature>
<comment type="subcellular location">
    <subcellularLocation>
        <location evidence="1">Membrane</location>
        <topology evidence="1">Multi-pass membrane protein</topology>
    </subcellularLocation>
</comment>
<evidence type="ECO:0000256" key="1">
    <source>
        <dbReference type="ARBA" id="ARBA00004141"/>
    </source>
</evidence>
<evidence type="ECO:0000313" key="11">
    <source>
        <dbReference type="Proteomes" id="UP001151582"/>
    </source>
</evidence>
<evidence type="ECO:0000256" key="6">
    <source>
        <dbReference type="SAM" id="MobiDB-lite"/>
    </source>
</evidence>
<evidence type="ECO:0000259" key="8">
    <source>
        <dbReference type="PROSITE" id="PS51380"/>
    </source>
</evidence>
<evidence type="ECO:0000256" key="3">
    <source>
        <dbReference type="ARBA" id="ARBA00022692"/>
    </source>
</evidence>
<evidence type="ECO:0000259" key="9">
    <source>
        <dbReference type="PROSITE" id="PS51382"/>
    </source>
</evidence>
<comment type="caution">
    <text evidence="10">The sequence shown here is derived from an EMBL/GenBank/DDBJ whole genome shotgun (WGS) entry which is preliminary data.</text>
</comment>
<dbReference type="PANTHER" id="PTHR10783">
    <property type="entry name" value="XENOTROPIC AND POLYTROPIC RETROVIRUS RECEPTOR 1-RELATED"/>
    <property type="match status" value="1"/>
</dbReference>
<evidence type="ECO:0000313" key="10">
    <source>
        <dbReference type="EMBL" id="KAJ1982007.1"/>
    </source>
</evidence>
<feature type="compositionally biased region" description="Polar residues" evidence="6">
    <location>
        <begin position="60"/>
        <end position="74"/>
    </location>
</feature>
<feature type="transmembrane region" description="Helical" evidence="7">
    <location>
        <begin position="661"/>
        <end position="679"/>
    </location>
</feature>
<dbReference type="GO" id="GO:0016036">
    <property type="term" value="P:cellular response to phosphate starvation"/>
    <property type="evidence" value="ECO:0007669"/>
    <property type="project" value="TreeGrafter"/>
</dbReference>
<dbReference type="EMBL" id="JANBQB010000104">
    <property type="protein sequence ID" value="KAJ1982007.1"/>
    <property type="molecule type" value="Genomic_DNA"/>
</dbReference>
<dbReference type="PROSITE" id="PS51380">
    <property type="entry name" value="EXS"/>
    <property type="match status" value="1"/>
</dbReference>
<feature type="transmembrane region" description="Helical" evidence="7">
    <location>
        <begin position="542"/>
        <end position="569"/>
    </location>
</feature>
<organism evidence="10 11">
    <name type="scientific">Dimargaris verticillata</name>
    <dbReference type="NCBI Taxonomy" id="2761393"/>
    <lineage>
        <taxon>Eukaryota</taxon>
        <taxon>Fungi</taxon>
        <taxon>Fungi incertae sedis</taxon>
        <taxon>Zoopagomycota</taxon>
        <taxon>Kickxellomycotina</taxon>
        <taxon>Dimargaritomycetes</taxon>
        <taxon>Dimargaritales</taxon>
        <taxon>Dimargaritaceae</taxon>
        <taxon>Dimargaris</taxon>
    </lineage>
</organism>
<feature type="region of interest" description="Disordered" evidence="6">
    <location>
        <begin position="296"/>
        <end position="339"/>
    </location>
</feature>
<keyword evidence="5 7" id="KW-0472">Membrane</keyword>
<feature type="region of interest" description="Disordered" evidence="6">
    <location>
        <begin position="58"/>
        <end position="97"/>
    </location>
</feature>
<feature type="region of interest" description="Disordered" evidence="6">
    <location>
        <begin position="891"/>
        <end position="935"/>
    </location>
</feature>
<evidence type="ECO:0000256" key="5">
    <source>
        <dbReference type="ARBA" id="ARBA00023136"/>
    </source>
</evidence>
<feature type="transmembrane region" description="Helical" evidence="7">
    <location>
        <begin position="723"/>
        <end position="744"/>
    </location>
</feature>
<feature type="domain" description="SPX" evidence="9">
    <location>
        <begin position="1"/>
        <end position="406"/>
    </location>
</feature>
<dbReference type="AlphaFoldDB" id="A0A9W8B3M5"/>
<dbReference type="OrthoDB" id="9970435at2759"/>
<gene>
    <name evidence="10" type="primary">SYG1</name>
    <name evidence="10" type="ORF">H4R34_001868</name>
</gene>
<feature type="transmembrane region" description="Helical" evidence="7">
    <location>
        <begin position="575"/>
        <end position="595"/>
    </location>
</feature>
<comment type="similarity">
    <text evidence="2">Belongs to the SYG1 (TC 2.A.94) family.</text>
</comment>
<dbReference type="GO" id="GO:0000822">
    <property type="term" value="F:inositol hexakisphosphate binding"/>
    <property type="evidence" value="ECO:0007669"/>
    <property type="project" value="TreeGrafter"/>
</dbReference>
<keyword evidence="4 7" id="KW-1133">Transmembrane helix</keyword>
<dbReference type="GO" id="GO:0005886">
    <property type="term" value="C:plasma membrane"/>
    <property type="evidence" value="ECO:0007669"/>
    <property type="project" value="TreeGrafter"/>
</dbReference>
<feature type="transmembrane region" description="Helical" evidence="7">
    <location>
        <begin position="461"/>
        <end position="480"/>
    </location>
</feature>
<feature type="transmembrane region" description="Helical" evidence="7">
    <location>
        <begin position="630"/>
        <end position="649"/>
    </location>
</feature>
<feature type="transmembrane region" description="Helical" evidence="7">
    <location>
        <begin position="765"/>
        <end position="781"/>
    </location>
</feature>
<dbReference type="PROSITE" id="PS51382">
    <property type="entry name" value="SPX"/>
    <property type="match status" value="1"/>
</dbReference>
<dbReference type="InterPro" id="IPR004331">
    <property type="entry name" value="SPX_dom"/>
</dbReference>
<feature type="domain" description="EXS" evidence="8">
    <location>
        <begin position="657"/>
        <end position="856"/>
    </location>
</feature>
<evidence type="ECO:0000256" key="7">
    <source>
        <dbReference type="SAM" id="Phobius"/>
    </source>
</evidence>
<name>A0A9W8B3M5_9FUNG</name>
<dbReference type="PANTHER" id="PTHR10783:SF103">
    <property type="entry name" value="SOLUTE CARRIER FAMILY 53 MEMBER 1"/>
    <property type="match status" value="1"/>
</dbReference>
<reference evidence="10" key="1">
    <citation type="submission" date="2022-07" db="EMBL/GenBank/DDBJ databases">
        <title>Phylogenomic reconstructions and comparative analyses of Kickxellomycotina fungi.</title>
        <authorList>
            <person name="Reynolds N.K."/>
            <person name="Stajich J.E."/>
            <person name="Barry K."/>
            <person name="Grigoriev I.V."/>
            <person name="Crous P."/>
            <person name="Smith M.E."/>
        </authorList>
    </citation>
    <scope>NUCLEOTIDE SEQUENCE</scope>
    <source>
        <strain evidence="10">RSA 567</strain>
    </source>
</reference>
<dbReference type="Pfam" id="PF03124">
    <property type="entry name" value="EXS"/>
    <property type="match status" value="1"/>
</dbReference>
<feature type="compositionally biased region" description="Basic and acidic residues" evidence="6">
    <location>
        <begin position="907"/>
        <end position="916"/>
    </location>
</feature>